<keyword evidence="1" id="KW-0812">Transmembrane</keyword>
<protein>
    <submittedName>
        <fullName evidence="3">DUF58 domain-containing protein</fullName>
    </submittedName>
</protein>
<keyword evidence="1" id="KW-0472">Membrane</keyword>
<sequence>MSLSGVPAAAATPATRSELAFFPTRALRRSLGLIILLAVLTIMLGRVEFVIALAPFAIGLAALLGHVPTIEPTAQIKLSSEASFEGSSSEAVLRLHNEAEVPVVVHSALDHGQWLTFTQGTNYADVVKANSVRERRVPFTMNRWGSLHIGPAYYRALACGGLLEATRQVAAPKNMRSTPTAMPTDLKFRMPDARGFVGPHRSTLHGDAAELAEVRYFQPGDRLRRIDWRSSARSQHLYVNATESERDVDVTLVLDTTSEAGTSAGVKGAASVLDLTVRSAFGVTAHFTEQGDRVALWEYAPHARHLRSGTGRRQQEAAGVWLTKTMVAEHPSPVDPRRYLSMLRSGQGLIIVFTPLLSNSPLDFMGLLASTGRSLLCVDTLPRDLQPNHVSEQALRLWHLERENLLADLEERGVHVLTPTRTAQGDRLSFVYSPATSQGKGHSYGAVA</sequence>
<dbReference type="Pfam" id="PF01882">
    <property type="entry name" value="DUF58"/>
    <property type="match status" value="1"/>
</dbReference>
<dbReference type="PANTHER" id="PTHR33608:SF14">
    <property type="entry name" value="POSSIBLE CONSERVED SECRETED PROTEIN"/>
    <property type="match status" value="1"/>
</dbReference>
<evidence type="ECO:0000313" key="4">
    <source>
        <dbReference type="Proteomes" id="UP000662939"/>
    </source>
</evidence>
<dbReference type="InterPro" id="IPR002881">
    <property type="entry name" value="DUF58"/>
</dbReference>
<dbReference type="KEGG" id="nav:JQS30_03180"/>
<dbReference type="EMBL" id="CP070496">
    <property type="protein sequence ID" value="QSB05943.1"/>
    <property type="molecule type" value="Genomic_DNA"/>
</dbReference>
<dbReference type="RefSeq" id="WP_213171954.1">
    <property type="nucleotide sequence ID" value="NZ_CP070496.1"/>
</dbReference>
<evidence type="ECO:0000313" key="3">
    <source>
        <dbReference type="EMBL" id="QSB05943.1"/>
    </source>
</evidence>
<feature type="transmembrane region" description="Helical" evidence="1">
    <location>
        <begin position="26"/>
        <end position="44"/>
    </location>
</feature>
<name>A0A895XQZ7_9ACTN</name>
<dbReference type="PANTHER" id="PTHR33608">
    <property type="entry name" value="BLL2464 PROTEIN"/>
    <property type="match status" value="1"/>
</dbReference>
<dbReference type="AlphaFoldDB" id="A0A895XQZ7"/>
<keyword evidence="4" id="KW-1185">Reference proteome</keyword>
<dbReference type="Proteomes" id="UP000662939">
    <property type="component" value="Chromosome"/>
</dbReference>
<gene>
    <name evidence="3" type="ORF">JQS30_03180</name>
</gene>
<keyword evidence="1" id="KW-1133">Transmembrane helix</keyword>
<accession>A0A895XQZ7</accession>
<feature type="domain" description="DUF58" evidence="2">
    <location>
        <begin position="213"/>
        <end position="364"/>
    </location>
</feature>
<evidence type="ECO:0000256" key="1">
    <source>
        <dbReference type="SAM" id="Phobius"/>
    </source>
</evidence>
<proteinExistence type="predicted"/>
<reference evidence="3" key="1">
    <citation type="submission" date="2021-02" db="EMBL/GenBank/DDBJ databases">
        <title>Natronoglycomyces albus gen. nov., sp. nov, a haloalkaliphilic actinobacterium from a soda solonchak soil.</title>
        <authorList>
            <person name="Sorokin D.Y."/>
            <person name="Khijniak T.V."/>
            <person name="Zakharycheva A.P."/>
            <person name="Boueva O.V."/>
            <person name="Ariskina E.V."/>
            <person name="Hahnke R.L."/>
            <person name="Bunk B."/>
            <person name="Sproer C."/>
            <person name="Schumann P."/>
            <person name="Evtushenko L.I."/>
            <person name="Kublanov I.V."/>
        </authorList>
    </citation>
    <scope>NUCLEOTIDE SEQUENCE</scope>
    <source>
        <strain evidence="3">DSM 106290</strain>
    </source>
</reference>
<organism evidence="3 4">
    <name type="scientific">Natronoglycomyces albus</name>
    <dbReference type="NCBI Taxonomy" id="2811108"/>
    <lineage>
        <taxon>Bacteria</taxon>
        <taxon>Bacillati</taxon>
        <taxon>Actinomycetota</taxon>
        <taxon>Actinomycetes</taxon>
        <taxon>Glycomycetales</taxon>
        <taxon>Glycomycetaceae</taxon>
        <taxon>Natronoglycomyces</taxon>
    </lineage>
</organism>
<evidence type="ECO:0000259" key="2">
    <source>
        <dbReference type="Pfam" id="PF01882"/>
    </source>
</evidence>